<dbReference type="PROSITE" id="PS51257">
    <property type="entry name" value="PROKAR_LIPOPROTEIN"/>
    <property type="match status" value="1"/>
</dbReference>
<reference evidence="3" key="1">
    <citation type="submission" date="2020-08" db="EMBL/GenBank/DDBJ databases">
        <title>Genome public.</title>
        <authorList>
            <person name="Liu C."/>
            <person name="Sun Q."/>
        </authorList>
    </citation>
    <scope>NUCLEOTIDE SEQUENCE</scope>
    <source>
        <strain evidence="3">NSJ-63</strain>
    </source>
</reference>
<accession>A0A926DI06</accession>
<evidence type="ECO:0000256" key="2">
    <source>
        <dbReference type="SAM" id="SignalP"/>
    </source>
</evidence>
<evidence type="ECO:0000313" key="4">
    <source>
        <dbReference type="Proteomes" id="UP000617951"/>
    </source>
</evidence>
<dbReference type="RefSeq" id="WP_249280789.1">
    <property type="nucleotide sequence ID" value="NZ_JACRSS010000005.1"/>
</dbReference>
<proteinExistence type="predicted"/>
<gene>
    <name evidence="3" type="ORF">H8693_09610</name>
</gene>
<protein>
    <recommendedName>
        <fullName evidence="5">Lipoprotein</fullName>
    </recommendedName>
</protein>
<evidence type="ECO:0000313" key="3">
    <source>
        <dbReference type="EMBL" id="MBC8539183.1"/>
    </source>
</evidence>
<feature type="signal peptide" evidence="2">
    <location>
        <begin position="1"/>
        <end position="23"/>
    </location>
</feature>
<comment type="caution">
    <text evidence="3">The sequence shown here is derived from an EMBL/GenBank/DDBJ whole genome shotgun (WGS) entry which is preliminary data.</text>
</comment>
<keyword evidence="2" id="KW-0732">Signal</keyword>
<dbReference type="Proteomes" id="UP000617951">
    <property type="component" value="Unassembled WGS sequence"/>
</dbReference>
<evidence type="ECO:0000256" key="1">
    <source>
        <dbReference type="SAM" id="MobiDB-lite"/>
    </source>
</evidence>
<keyword evidence="4" id="KW-1185">Reference proteome</keyword>
<evidence type="ECO:0008006" key="5">
    <source>
        <dbReference type="Google" id="ProtNLM"/>
    </source>
</evidence>
<feature type="region of interest" description="Disordered" evidence="1">
    <location>
        <begin position="27"/>
        <end position="54"/>
    </location>
</feature>
<organism evidence="3 4">
    <name type="scientific">Guopingia tenuis</name>
    <dbReference type="NCBI Taxonomy" id="2763656"/>
    <lineage>
        <taxon>Bacteria</taxon>
        <taxon>Bacillati</taxon>
        <taxon>Bacillota</taxon>
        <taxon>Clostridia</taxon>
        <taxon>Christensenellales</taxon>
        <taxon>Christensenellaceae</taxon>
        <taxon>Guopingia</taxon>
    </lineage>
</organism>
<sequence length="207" mass="21757">MQKRLAVLLSLCLLFAVGGCAPKADPLPTSPLSTEDPEMVQPNTDGKESSPDAPLALDDVGICGKYSDEAGDYQAVLVTLRQIVRGEEAVAIAEGYQPGSEDLPIEPLADSGSEYVAITFDVFIPEGYSMGDSGTETILPISITGLDGSLLNINGEPYLTTPIDISGSKLAQGGTSVTRQAVFALPQDFTEYLIAFGDGQIAYYSGQ</sequence>
<feature type="chain" id="PRO_5037069966" description="Lipoprotein" evidence="2">
    <location>
        <begin position="24"/>
        <end position="207"/>
    </location>
</feature>
<name>A0A926DI06_9FIRM</name>
<dbReference type="AlphaFoldDB" id="A0A926DI06"/>
<dbReference type="EMBL" id="JACRSS010000005">
    <property type="protein sequence ID" value="MBC8539183.1"/>
    <property type="molecule type" value="Genomic_DNA"/>
</dbReference>